<reference evidence="1 2" key="1">
    <citation type="journal article" date="2005" name="Nature">
        <title>The genome sequence of the rice blast fungus Magnaporthe grisea.</title>
        <authorList>
            <person name="Dean R.A."/>
            <person name="Talbot N.J."/>
            <person name="Ebbole D.J."/>
            <person name="Farman M.L."/>
            <person name="Mitchell T.K."/>
            <person name="Orbach M.J."/>
            <person name="Thon M."/>
            <person name="Kulkarni R."/>
            <person name="Xu J.R."/>
            <person name="Pan H."/>
            <person name="Read N.D."/>
            <person name="Lee Y.H."/>
            <person name="Carbone I."/>
            <person name="Brown D."/>
            <person name="Oh Y.Y."/>
            <person name="Donofrio N."/>
            <person name="Jeong J.S."/>
            <person name="Soanes D.M."/>
            <person name="Djonovic S."/>
            <person name="Kolomiets E."/>
            <person name="Rehmeyer C."/>
            <person name="Li W."/>
            <person name="Harding M."/>
            <person name="Kim S."/>
            <person name="Lebrun M.H."/>
            <person name="Bohnert H."/>
            <person name="Coughlan S."/>
            <person name="Butler J."/>
            <person name="Calvo S."/>
            <person name="Ma L.J."/>
            <person name="Nicol R."/>
            <person name="Purcell S."/>
            <person name="Nusbaum C."/>
            <person name="Galagan J.E."/>
            <person name="Birren B.W."/>
        </authorList>
    </citation>
    <scope>NUCLEOTIDE SEQUENCE [LARGE SCALE GENOMIC DNA]</scope>
    <source>
        <strain evidence="2">70-15 / ATCC MYA-4617 / FGSC 8958</strain>
    </source>
</reference>
<dbReference type="Proteomes" id="UP000009058">
    <property type="component" value="Chromosome 2"/>
</dbReference>
<dbReference type="KEGG" id="mgr:MGG_14113"/>
<dbReference type="EMBL" id="CM001232">
    <property type="protein sequence ID" value="EHA53470.1"/>
    <property type="molecule type" value="Genomic_DNA"/>
</dbReference>
<dbReference type="HOGENOM" id="CLU_2961257_0_0_1"/>
<dbReference type="AlphaFoldDB" id="G4MXE0"/>
<accession>G4MXE0</accession>
<protein>
    <submittedName>
        <fullName evidence="1">Uncharacterized protein</fullName>
    </submittedName>
</protein>
<dbReference type="InParanoid" id="G4MXE0"/>
<dbReference type="VEuPathDB" id="FungiDB:MGG_14113"/>
<keyword evidence="2" id="KW-1185">Reference proteome</keyword>
<reference key="2">
    <citation type="submission" date="2011-05" db="EMBL/GenBank/DDBJ databases">
        <title>The Genome Sequence of Magnaporthe oryzae 70-15.</title>
        <authorList>
            <consortium name="The Broad Institute Genome Sequencing Platform"/>
            <person name="Ma L.-J."/>
            <person name="Dead R."/>
            <person name="Young S.K."/>
            <person name="Zeng Q."/>
            <person name="Gargeya S."/>
            <person name="Fitzgerald M."/>
            <person name="Haas B."/>
            <person name="Abouelleil A."/>
            <person name="Alvarado L."/>
            <person name="Arachchi H.M."/>
            <person name="Berlin A."/>
            <person name="Brown A."/>
            <person name="Chapman S.B."/>
            <person name="Chen Z."/>
            <person name="Dunbar C."/>
            <person name="Freedman E."/>
            <person name="Gearin G."/>
            <person name="Gellesch M."/>
            <person name="Goldberg J."/>
            <person name="Griggs A."/>
            <person name="Gujja S."/>
            <person name="Heiman D."/>
            <person name="Howarth C."/>
            <person name="Larson L."/>
            <person name="Lui A."/>
            <person name="MacDonald P.J.P."/>
            <person name="Mehta T."/>
            <person name="Montmayeur A."/>
            <person name="Murphy C."/>
            <person name="Neiman D."/>
            <person name="Pearson M."/>
            <person name="Priest M."/>
            <person name="Roberts A."/>
            <person name="Saif S."/>
            <person name="Shea T."/>
            <person name="Shenoy N."/>
            <person name="Sisk P."/>
            <person name="Stolte C."/>
            <person name="Sykes S."/>
            <person name="Yandava C."/>
            <person name="Wortman J."/>
            <person name="Nusbaum C."/>
            <person name="Birren B."/>
        </authorList>
    </citation>
    <scope>NUCLEOTIDE SEQUENCE</scope>
    <source>
        <strain>70-15</strain>
    </source>
</reference>
<dbReference type="RefSeq" id="XP_003713277.1">
    <property type="nucleotide sequence ID" value="XM_003713229.1"/>
</dbReference>
<gene>
    <name evidence="1" type="ORF">MGG_14113</name>
</gene>
<name>G4MXE0_PYRO7</name>
<evidence type="ECO:0000313" key="2">
    <source>
        <dbReference type="Proteomes" id="UP000009058"/>
    </source>
</evidence>
<dbReference type="GeneID" id="5049245"/>
<proteinExistence type="predicted"/>
<organism evidence="1 2">
    <name type="scientific">Pyricularia oryzae (strain 70-15 / ATCC MYA-4617 / FGSC 8958)</name>
    <name type="common">Rice blast fungus</name>
    <name type="synonym">Magnaporthe oryzae</name>
    <dbReference type="NCBI Taxonomy" id="242507"/>
    <lineage>
        <taxon>Eukaryota</taxon>
        <taxon>Fungi</taxon>
        <taxon>Dikarya</taxon>
        <taxon>Ascomycota</taxon>
        <taxon>Pezizomycotina</taxon>
        <taxon>Sordariomycetes</taxon>
        <taxon>Sordariomycetidae</taxon>
        <taxon>Magnaporthales</taxon>
        <taxon>Pyriculariaceae</taxon>
        <taxon>Pyricularia</taxon>
    </lineage>
</organism>
<evidence type="ECO:0000313" key="1">
    <source>
        <dbReference type="EMBL" id="EHA53470.1"/>
    </source>
</evidence>
<sequence>MPTSCLELVARLDPSKAPTLQVFSAMELKYYEMLVRGSLDDVVESTGYIQRDGDRSPTA</sequence>